<dbReference type="Proteomes" id="UP001060085">
    <property type="component" value="Linkage Group LG08"/>
</dbReference>
<gene>
    <name evidence="1" type="ORF">M9H77_35449</name>
</gene>
<evidence type="ECO:0000313" key="1">
    <source>
        <dbReference type="EMBL" id="KAI5649444.1"/>
    </source>
</evidence>
<organism evidence="1 2">
    <name type="scientific">Catharanthus roseus</name>
    <name type="common">Madagascar periwinkle</name>
    <name type="synonym">Vinca rosea</name>
    <dbReference type="NCBI Taxonomy" id="4058"/>
    <lineage>
        <taxon>Eukaryota</taxon>
        <taxon>Viridiplantae</taxon>
        <taxon>Streptophyta</taxon>
        <taxon>Embryophyta</taxon>
        <taxon>Tracheophyta</taxon>
        <taxon>Spermatophyta</taxon>
        <taxon>Magnoliopsida</taxon>
        <taxon>eudicotyledons</taxon>
        <taxon>Gunneridae</taxon>
        <taxon>Pentapetalae</taxon>
        <taxon>asterids</taxon>
        <taxon>lamiids</taxon>
        <taxon>Gentianales</taxon>
        <taxon>Apocynaceae</taxon>
        <taxon>Rauvolfioideae</taxon>
        <taxon>Vinceae</taxon>
        <taxon>Catharanthinae</taxon>
        <taxon>Catharanthus</taxon>
    </lineage>
</organism>
<name>A0ACB9ZP13_CATRO</name>
<sequence>MQSSDTSKHKIITRTLTLVRMGFSYVFINRKAICLAVRTESGHEYFRQKSLSASSPHAYANFTIMPDLYSCMLNHVIFKNLPVNTCLCRLTNMLVYIHACQIINTFLKTLTLEKYKEIPTLCAVGILSVKTHYRWQADGILIVGLFTSVTIIIDSLPSVNIIPVDVPDGFFFPMKMLCTRDYPNTSSSAPRTSQESKRASSSPLRASSSKSLIRSPTLTSHTCLILVMDNVGANKCRVSLGGGFLAARFVEGGVKDDSYWILSPKRGPITRTQRRKLKASEHSGMVAYLEQALKIKLERFEGQETRTKQGNKLEDNLAKTWKESTLPLMVGLPLPLPVAFAGTMLGSMTPTVHDIGFMIFTDGHMPTQSHQEGTSDPTRMNLNETLRSMQQSIEG</sequence>
<dbReference type="EMBL" id="CM044708">
    <property type="protein sequence ID" value="KAI5649444.1"/>
    <property type="molecule type" value="Genomic_DNA"/>
</dbReference>
<proteinExistence type="predicted"/>
<comment type="caution">
    <text evidence="1">The sequence shown here is derived from an EMBL/GenBank/DDBJ whole genome shotgun (WGS) entry which is preliminary data.</text>
</comment>
<keyword evidence="2" id="KW-1185">Reference proteome</keyword>
<protein>
    <submittedName>
        <fullName evidence="1">Uncharacterized protein</fullName>
    </submittedName>
</protein>
<accession>A0ACB9ZP13</accession>
<evidence type="ECO:0000313" key="2">
    <source>
        <dbReference type="Proteomes" id="UP001060085"/>
    </source>
</evidence>
<reference evidence="2" key="1">
    <citation type="journal article" date="2023" name="Nat. Plants">
        <title>Single-cell RNA sequencing provides a high-resolution roadmap for understanding the multicellular compartmentation of specialized metabolism.</title>
        <authorList>
            <person name="Sun S."/>
            <person name="Shen X."/>
            <person name="Li Y."/>
            <person name="Li Y."/>
            <person name="Wang S."/>
            <person name="Li R."/>
            <person name="Zhang H."/>
            <person name="Shen G."/>
            <person name="Guo B."/>
            <person name="Wei J."/>
            <person name="Xu J."/>
            <person name="St-Pierre B."/>
            <person name="Chen S."/>
            <person name="Sun C."/>
        </authorList>
    </citation>
    <scope>NUCLEOTIDE SEQUENCE [LARGE SCALE GENOMIC DNA]</scope>
</reference>